<evidence type="ECO:0000313" key="4">
    <source>
        <dbReference type="Proteomes" id="UP000095192"/>
    </source>
</evidence>
<proteinExistence type="predicted"/>
<dbReference type="AlphaFoldDB" id="A0A1D3CSG6"/>
<dbReference type="PANTHER" id="PTHR12785">
    <property type="entry name" value="SPLICING FACTOR 3B"/>
    <property type="match status" value="1"/>
</dbReference>
<dbReference type="InterPro" id="IPR006568">
    <property type="entry name" value="PSP_pro-rich"/>
</dbReference>
<sequence length="798" mass="87990">MTPPQAAEFGAPPLEAEGVAGGHAQEGEGGACPSAAREAAATNGKSLLHDLWKKNGAKAKRVVKLLHLKQELLAAVPLRSKQRELLLPLGRNKKLKKKLEAALEVDPHEAETESEEETEDEGEDAEEDADSGSEGEREAVADEARNKTKGGKFKEEPEDQGVEIEFVPAEEAEGAEGAIAQLAETFSDVFEKLNANLKAQPLQEADEEEEEEGLGTRGEIQAFRDDDEEDEEEAAAEGDAAISAGSKRGGKLPRGKQRRLQRPSICALKQQTARPDRIEVWDATSADPFFLAFLKGLRNVVAVPQHWSQKRRYLQWKRGFEKPPFKLPPHIEATKISEVRSALVEAEAQKTMRQRMREKVRPKANRLAIDYQVLHDCFFKHAVKPPLTKMGDLYFEGKEFLQAKKKAKPGQLSEKLREALGMGPLSPPPWLLNMQRYGPPPAYPRLRVPGLNAPIPTGASYGYQPGGWGRPPVDDSGKLLFQAPEEELEEEDAMQLQAGDRTNVEGMWGELPPDVEVQQEEEEDEQEGTAGGEGAQVGRAMFDETSFIQRWFFASLFSSCVADAITLLVQGYTVVSFNGSVDDSDVQEAAGHFLAVCKGLESRNPPPSSAVGAVDQTLEWAAQPPLGCTDSAFSEVCLSDTSRLLSARDFAVKAALAAADLIERFKKLMEQQQRQQPQQHEEEDALQVPSAKQLAKLVVKAELVVRKLRFVVSAVFYHWEMQQQQRQLLLRALQQRASMLQQLQHVKQLREEAKKAARTLDACGSTVFAAAPRHAVSGAPLVVLPDKKALQSGADWLR</sequence>
<feature type="compositionally biased region" description="Basic residues" evidence="1">
    <location>
        <begin position="248"/>
        <end position="261"/>
    </location>
</feature>
<dbReference type="PANTHER" id="PTHR12785:SF6">
    <property type="entry name" value="SPLICING FACTOR 3B SUBUNIT 2"/>
    <property type="match status" value="1"/>
</dbReference>
<feature type="compositionally biased region" description="Basic and acidic residues" evidence="1">
    <location>
        <begin position="134"/>
        <end position="146"/>
    </location>
</feature>
<comment type="caution">
    <text evidence="3">The sequence shown here is derived from an EMBL/GenBank/DDBJ whole genome shotgun (WGS) entry which is preliminary data.</text>
</comment>
<feature type="region of interest" description="Disordered" evidence="1">
    <location>
        <begin position="200"/>
        <end position="265"/>
    </location>
</feature>
<feature type="compositionally biased region" description="Acidic residues" evidence="1">
    <location>
        <begin position="225"/>
        <end position="236"/>
    </location>
</feature>
<dbReference type="EMBL" id="JROU02002110">
    <property type="protein sequence ID" value="OEH74134.1"/>
    <property type="molecule type" value="Genomic_DNA"/>
</dbReference>
<feature type="compositionally biased region" description="Basic and acidic residues" evidence="1">
    <location>
        <begin position="99"/>
        <end position="111"/>
    </location>
</feature>
<name>A0A1D3CSG6_9EIME</name>
<dbReference type="InParanoid" id="A0A1D3CSG6"/>
<feature type="region of interest" description="Disordered" evidence="1">
    <location>
        <begin position="1"/>
        <end position="42"/>
    </location>
</feature>
<dbReference type="VEuPathDB" id="ToxoDB:cyc_03799"/>
<organism evidence="3 4">
    <name type="scientific">Cyclospora cayetanensis</name>
    <dbReference type="NCBI Taxonomy" id="88456"/>
    <lineage>
        <taxon>Eukaryota</taxon>
        <taxon>Sar</taxon>
        <taxon>Alveolata</taxon>
        <taxon>Apicomplexa</taxon>
        <taxon>Conoidasida</taxon>
        <taxon>Coccidia</taxon>
        <taxon>Eucoccidiorida</taxon>
        <taxon>Eimeriorina</taxon>
        <taxon>Eimeriidae</taxon>
        <taxon>Cyclospora</taxon>
    </lineage>
</organism>
<dbReference type="VEuPathDB" id="ToxoDB:LOC34623189"/>
<protein>
    <submittedName>
        <fullName evidence="3">Splicing factor 3b subunit</fullName>
    </submittedName>
</protein>
<feature type="compositionally biased region" description="Acidic residues" evidence="1">
    <location>
        <begin position="517"/>
        <end position="527"/>
    </location>
</feature>
<dbReference type="Pfam" id="PF04046">
    <property type="entry name" value="PSP"/>
    <property type="match status" value="1"/>
</dbReference>
<feature type="compositionally biased region" description="Acidic residues" evidence="1">
    <location>
        <begin position="156"/>
        <end position="170"/>
    </location>
</feature>
<evidence type="ECO:0000259" key="2">
    <source>
        <dbReference type="SMART" id="SM00581"/>
    </source>
</evidence>
<feature type="compositionally biased region" description="Acidic residues" evidence="1">
    <location>
        <begin position="112"/>
        <end position="133"/>
    </location>
</feature>
<dbReference type="Proteomes" id="UP000095192">
    <property type="component" value="Unassembled WGS sequence"/>
</dbReference>
<gene>
    <name evidence="3" type="ORF">cyc_03799</name>
</gene>
<keyword evidence="4" id="KW-1185">Reference proteome</keyword>
<feature type="region of interest" description="Disordered" evidence="1">
    <location>
        <begin position="516"/>
        <end position="535"/>
    </location>
</feature>
<dbReference type="InterPro" id="IPR052584">
    <property type="entry name" value="U2_snRNP_Complex_Component"/>
</dbReference>
<evidence type="ECO:0000256" key="1">
    <source>
        <dbReference type="SAM" id="MobiDB-lite"/>
    </source>
</evidence>
<dbReference type="GO" id="GO:0005634">
    <property type="term" value="C:nucleus"/>
    <property type="evidence" value="ECO:0007669"/>
    <property type="project" value="InterPro"/>
</dbReference>
<dbReference type="InterPro" id="IPR007180">
    <property type="entry name" value="DUF382"/>
</dbReference>
<feature type="domain" description="PSP proline-rich" evidence="2">
    <location>
        <begin position="404"/>
        <end position="457"/>
    </location>
</feature>
<accession>A0A1D3CSG6</accession>
<dbReference type="VEuPathDB" id="ToxoDB:LOC34620433"/>
<dbReference type="SMART" id="SM00581">
    <property type="entry name" value="PSP"/>
    <property type="match status" value="1"/>
</dbReference>
<feature type="compositionally biased region" description="Acidic residues" evidence="1">
    <location>
        <begin position="204"/>
        <end position="213"/>
    </location>
</feature>
<reference evidence="3 4" key="1">
    <citation type="journal article" date="2016" name="BMC Genomics">
        <title>Comparative genomics reveals Cyclospora cayetanensis possesses coccidia-like metabolism and invasion components but unique surface antigens.</title>
        <authorList>
            <person name="Liu S."/>
            <person name="Wang L."/>
            <person name="Zheng H."/>
            <person name="Xu Z."/>
            <person name="Roellig D.M."/>
            <person name="Li N."/>
            <person name="Frace M.A."/>
            <person name="Tang K."/>
            <person name="Arrowood M.J."/>
            <person name="Moss D.M."/>
            <person name="Zhang L."/>
            <person name="Feng Y."/>
            <person name="Xiao L."/>
        </authorList>
    </citation>
    <scope>NUCLEOTIDE SEQUENCE [LARGE SCALE GENOMIC DNA]</scope>
    <source>
        <strain evidence="3 4">CHN_HEN01</strain>
    </source>
</reference>
<evidence type="ECO:0000313" key="3">
    <source>
        <dbReference type="EMBL" id="OEH74134.1"/>
    </source>
</evidence>
<dbReference type="Pfam" id="PF04037">
    <property type="entry name" value="DUF382"/>
    <property type="match status" value="1"/>
</dbReference>
<feature type="region of interest" description="Disordered" evidence="1">
    <location>
        <begin position="99"/>
        <end position="170"/>
    </location>
</feature>